<evidence type="ECO:0000313" key="6">
    <source>
        <dbReference type="EMBL" id="PIT88048.1"/>
    </source>
</evidence>
<dbReference type="InterPro" id="IPR059100">
    <property type="entry name" value="TSP3_bac"/>
</dbReference>
<sequence>MFDEPNQNKIPEPPKNLAAEPVDMFAGLDDDKTSKILDMNTALNAGVLKKKESEVDSLPKISDEMKPGVNEGEMYEMKNPILGKVIIVIGVMALVSGVGYGVWNFYSKKTEGQLPQANLPLLEQSPVTETDTDSINNDLPTQAIESVEPVTNTAAIDMGNDRILFGEAVDTDKDGLDDVRERELGTNINNTDTDNDELSDSDEVIIWKTDPLNPDTDDDSYKDGEEVRNGYNPLGPGKLFASQMINTTVATTATGTVLEN</sequence>
<evidence type="ECO:0000256" key="2">
    <source>
        <dbReference type="ARBA" id="ARBA00022525"/>
    </source>
</evidence>
<dbReference type="AlphaFoldDB" id="A0A2M6W5I3"/>
<dbReference type="Pfam" id="PF18884">
    <property type="entry name" value="TSP3_bac"/>
    <property type="match status" value="1"/>
</dbReference>
<dbReference type="PANTHER" id="PTHR37467:SF1">
    <property type="entry name" value="EXPORTED CALCIUM-BINDING GLYCOPROTEIN"/>
    <property type="match status" value="1"/>
</dbReference>
<name>A0A2M6W5I3_9BACT</name>
<dbReference type="EMBL" id="PFBV01000005">
    <property type="protein sequence ID" value="PIT88048.1"/>
    <property type="molecule type" value="Genomic_DNA"/>
</dbReference>
<comment type="caution">
    <text evidence="6">The sequence shown here is derived from an EMBL/GenBank/DDBJ whole genome shotgun (WGS) entry which is preliminary data.</text>
</comment>
<organism evidence="6 7">
    <name type="scientific">Candidatus Magasanikbacteria bacterium CG10_big_fil_rev_8_21_14_0_10_36_32</name>
    <dbReference type="NCBI Taxonomy" id="1974646"/>
    <lineage>
        <taxon>Bacteria</taxon>
        <taxon>Candidatus Magasanikiibacteriota</taxon>
    </lineage>
</organism>
<comment type="subcellular location">
    <subcellularLocation>
        <location evidence="1">Secreted</location>
    </subcellularLocation>
</comment>
<gene>
    <name evidence="6" type="ORF">COU29_03480</name>
</gene>
<keyword evidence="4" id="KW-0106">Calcium</keyword>
<evidence type="ECO:0000256" key="4">
    <source>
        <dbReference type="ARBA" id="ARBA00022837"/>
    </source>
</evidence>
<keyword evidence="5" id="KW-0812">Transmembrane</keyword>
<dbReference type="PANTHER" id="PTHR37467">
    <property type="entry name" value="EXPORTED CALCIUM-BINDING GLYCOPROTEIN-RELATED"/>
    <property type="match status" value="1"/>
</dbReference>
<accession>A0A2M6W5I3</accession>
<evidence type="ECO:0000256" key="3">
    <source>
        <dbReference type="ARBA" id="ARBA00022729"/>
    </source>
</evidence>
<evidence type="ECO:0000256" key="1">
    <source>
        <dbReference type="ARBA" id="ARBA00004613"/>
    </source>
</evidence>
<keyword evidence="2" id="KW-0964">Secreted</keyword>
<feature type="transmembrane region" description="Helical" evidence="5">
    <location>
        <begin position="81"/>
        <end position="103"/>
    </location>
</feature>
<keyword evidence="5" id="KW-1133">Transmembrane helix</keyword>
<keyword evidence="3" id="KW-0732">Signal</keyword>
<reference evidence="7" key="1">
    <citation type="submission" date="2017-09" db="EMBL/GenBank/DDBJ databases">
        <title>Depth-based differentiation of microbial function through sediment-hosted aquifers and enrichment of novel symbionts in the deep terrestrial subsurface.</title>
        <authorList>
            <person name="Probst A.J."/>
            <person name="Ladd B."/>
            <person name="Jarett J.K."/>
            <person name="Geller-Mcgrath D.E."/>
            <person name="Sieber C.M.K."/>
            <person name="Emerson J.B."/>
            <person name="Anantharaman K."/>
            <person name="Thomas B.C."/>
            <person name="Malmstrom R."/>
            <person name="Stieglmeier M."/>
            <person name="Klingl A."/>
            <person name="Woyke T."/>
            <person name="Ryan C.M."/>
            <person name="Banfield J.F."/>
        </authorList>
    </citation>
    <scope>NUCLEOTIDE SEQUENCE [LARGE SCALE GENOMIC DNA]</scope>
</reference>
<evidence type="ECO:0000313" key="7">
    <source>
        <dbReference type="Proteomes" id="UP000231426"/>
    </source>
</evidence>
<keyword evidence="5" id="KW-0472">Membrane</keyword>
<evidence type="ECO:0000256" key="5">
    <source>
        <dbReference type="SAM" id="Phobius"/>
    </source>
</evidence>
<dbReference type="Proteomes" id="UP000231426">
    <property type="component" value="Unassembled WGS sequence"/>
</dbReference>
<proteinExistence type="predicted"/>
<protein>
    <submittedName>
        <fullName evidence="6">Uncharacterized protein</fullName>
    </submittedName>
</protein>
<dbReference type="InterPro" id="IPR053180">
    <property type="entry name" value="Ca-binding_acidic-repeat"/>
</dbReference>